<feature type="non-terminal residue" evidence="2">
    <location>
        <position position="1"/>
    </location>
</feature>
<keyword evidence="1" id="KW-0472">Membrane</keyword>
<keyword evidence="1" id="KW-1133">Transmembrane helix</keyword>
<gene>
    <name evidence="2" type="ORF">MAR_033907</name>
</gene>
<evidence type="ECO:0000256" key="1">
    <source>
        <dbReference type="SAM" id="Phobius"/>
    </source>
</evidence>
<dbReference type="EMBL" id="CP111028">
    <property type="protein sequence ID" value="WAR31365.1"/>
    <property type="molecule type" value="Genomic_DNA"/>
</dbReference>
<evidence type="ECO:0000313" key="2">
    <source>
        <dbReference type="EMBL" id="WAR31365.1"/>
    </source>
</evidence>
<feature type="transmembrane region" description="Helical" evidence="1">
    <location>
        <begin position="35"/>
        <end position="54"/>
    </location>
</feature>
<dbReference type="Proteomes" id="UP001164746">
    <property type="component" value="Chromosome 17"/>
</dbReference>
<name>A0ABY7GB69_MYAAR</name>
<protein>
    <submittedName>
        <fullName evidence="2">Uncharacterized protein</fullName>
    </submittedName>
</protein>
<organism evidence="2 3">
    <name type="scientific">Mya arenaria</name>
    <name type="common">Soft-shell clam</name>
    <dbReference type="NCBI Taxonomy" id="6604"/>
    <lineage>
        <taxon>Eukaryota</taxon>
        <taxon>Metazoa</taxon>
        <taxon>Spiralia</taxon>
        <taxon>Lophotrochozoa</taxon>
        <taxon>Mollusca</taxon>
        <taxon>Bivalvia</taxon>
        <taxon>Autobranchia</taxon>
        <taxon>Heteroconchia</taxon>
        <taxon>Euheterodonta</taxon>
        <taxon>Imparidentia</taxon>
        <taxon>Neoheterodontei</taxon>
        <taxon>Myida</taxon>
        <taxon>Myoidea</taxon>
        <taxon>Myidae</taxon>
        <taxon>Mya</taxon>
    </lineage>
</organism>
<reference evidence="2" key="1">
    <citation type="submission" date="2022-11" db="EMBL/GenBank/DDBJ databases">
        <title>Centuries of genome instability and evolution in soft-shell clam transmissible cancer (bioRxiv).</title>
        <authorList>
            <person name="Hart S.F.M."/>
            <person name="Yonemitsu M.A."/>
            <person name="Giersch R.M."/>
            <person name="Beal B.F."/>
            <person name="Arriagada G."/>
            <person name="Davis B.W."/>
            <person name="Ostrander E.A."/>
            <person name="Goff S.P."/>
            <person name="Metzger M.J."/>
        </authorList>
    </citation>
    <scope>NUCLEOTIDE SEQUENCE</scope>
    <source>
        <strain evidence="2">MELC-2E11</strain>
        <tissue evidence="2">Siphon/mantle</tissue>
    </source>
</reference>
<keyword evidence="3" id="KW-1185">Reference proteome</keyword>
<sequence>MEAIASHLVKPSRTDLPYSMIQVGRRDYKRNNFKVFVLTLAVIDLVICGTLIPAEMVKQRKYFEFGDVVTCKVKCFFNVFG</sequence>
<proteinExistence type="predicted"/>
<dbReference type="Gene3D" id="1.20.1070.10">
    <property type="entry name" value="Rhodopsin 7-helix transmembrane proteins"/>
    <property type="match status" value="1"/>
</dbReference>
<keyword evidence="1" id="KW-0812">Transmembrane</keyword>
<evidence type="ECO:0000313" key="3">
    <source>
        <dbReference type="Proteomes" id="UP001164746"/>
    </source>
</evidence>
<accession>A0ABY7GB69</accession>